<keyword evidence="5 6" id="KW-0472">Membrane</keyword>
<evidence type="ECO:0000256" key="2">
    <source>
        <dbReference type="ARBA" id="ARBA00022475"/>
    </source>
</evidence>
<dbReference type="PANTHER" id="PTHR32196">
    <property type="entry name" value="ABC TRANSPORTER PERMEASE PROTEIN YPHD-RELATED-RELATED"/>
    <property type="match status" value="1"/>
</dbReference>
<evidence type="ECO:0000256" key="5">
    <source>
        <dbReference type="ARBA" id="ARBA00023136"/>
    </source>
</evidence>
<sequence>MSVQSPAAEPQASPLRRIFSGSVGRNLGLVLALLALVVVGAITAPGTFPTFDNALVILRQASIIGVVSIAMTFVIIAGGIDLSVGAVVALASVVATLAAVQDLADSVHWTLMMLIALVVGAAAGLINGVVIAYGKVVAFMATLAMLVGARGLAELLANNRTLIVSDRDFIRALNIDILGIDMLIWIFAVVAAGGWFLLNRTTFGRRTVAIGGNREAARLAGIAVKRHTMWLYALSGLAAGVAAIMLLGRTTAGTSTHGSLWELDAIAAVVVGGTLLTGGRGTITGTVFGVLIFATLSNVFVQNNLSSSTQAVAKGVIIVIAVLLQQRFAGRSSRSS</sequence>
<dbReference type="GO" id="GO:0022857">
    <property type="term" value="F:transmembrane transporter activity"/>
    <property type="evidence" value="ECO:0007669"/>
    <property type="project" value="InterPro"/>
</dbReference>
<feature type="transmembrane region" description="Helical" evidence="6">
    <location>
        <begin position="177"/>
        <end position="198"/>
    </location>
</feature>
<evidence type="ECO:0000256" key="4">
    <source>
        <dbReference type="ARBA" id="ARBA00022989"/>
    </source>
</evidence>
<dbReference type="Proteomes" id="UP001142462">
    <property type="component" value="Unassembled WGS sequence"/>
</dbReference>
<accession>A0A9W6LWD4</accession>
<comment type="subcellular location">
    <subcellularLocation>
        <location evidence="1">Cell membrane</location>
        <topology evidence="1">Multi-pass membrane protein</topology>
    </subcellularLocation>
</comment>
<evidence type="ECO:0000313" key="7">
    <source>
        <dbReference type="EMBL" id="GLJ61302.1"/>
    </source>
</evidence>
<feature type="transmembrane region" description="Helical" evidence="6">
    <location>
        <begin position="107"/>
        <end position="130"/>
    </location>
</feature>
<dbReference type="GO" id="GO:0005886">
    <property type="term" value="C:plasma membrane"/>
    <property type="evidence" value="ECO:0007669"/>
    <property type="project" value="UniProtKB-SubCell"/>
</dbReference>
<evidence type="ECO:0000313" key="8">
    <source>
        <dbReference type="Proteomes" id="UP001142462"/>
    </source>
</evidence>
<dbReference type="InterPro" id="IPR001851">
    <property type="entry name" value="ABC_transp_permease"/>
</dbReference>
<protein>
    <submittedName>
        <fullName evidence="7">Sugar ABC transporter permease</fullName>
    </submittedName>
</protein>
<comment type="caution">
    <text evidence="7">The sequence shown here is derived from an EMBL/GenBank/DDBJ whole genome shotgun (WGS) entry which is preliminary data.</text>
</comment>
<evidence type="ECO:0000256" key="1">
    <source>
        <dbReference type="ARBA" id="ARBA00004651"/>
    </source>
</evidence>
<dbReference type="AlphaFoldDB" id="A0A9W6LWD4"/>
<dbReference type="PANTHER" id="PTHR32196:SF72">
    <property type="entry name" value="RIBOSE IMPORT PERMEASE PROTEIN RBSC"/>
    <property type="match status" value="1"/>
</dbReference>
<dbReference type="CDD" id="cd06579">
    <property type="entry name" value="TM_PBP1_transp_AraH_like"/>
    <property type="match status" value="1"/>
</dbReference>
<dbReference type="Pfam" id="PF02653">
    <property type="entry name" value="BPD_transp_2"/>
    <property type="match status" value="1"/>
</dbReference>
<evidence type="ECO:0000256" key="6">
    <source>
        <dbReference type="SAM" id="Phobius"/>
    </source>
</evidence>
<keyword evidence="8" id="KW-1185">Reference proteome</keyword>
<evidence type="ECO:0000256" key="3">
    <source>
        <dbReference type="ARBA" id="ARBA00022692"/>
    </source>
</evidence>
<dbReference type="EMBL" id="BSEJ01000005">
    <property type="protein sequence ID" value="GLJ61302.1"/>
    <property type="molecule type" value="Genomic_DNA"/>
</dbReference>
<keyword evidence="2" id="KW-1003">Cell membrane</keyword>
<feature type="transmembrane region" description="Helical" evidence="6">
    <location>
        <begin position="283"/>
        <end position="301"/>
    </location>
</feature>
<feature type="transmembrane region" description="Helical" evidence="6">
    <location>
        <begin position="137"/>
        <end position="157"/>
    </location>
</feature>
<keyword evidence="3 6" id="KW-0812">Transmembrane</keyword>
<reference evidence="7" key="1">
    <citation type="journal article" date="2014" name="Int. J. Syst. Evol. Microbiol.">
        <title>Complete genome sequence of Corynebacterium casei LMG S-19264T (=DSM 44701T), isolated from a smear-ripened cheese.</title>
        <authorList>
            <consortium name="US DOE Joint Genome Institute (JGI-PGF)"/>
            <person name="Walter F."/>
            <person name="Albersmeier A."/>
            <person name="Kalinowski J."/>
            <person name="Ruckert C."/>
        </authorList>
    </citation>
    <scope>NUCLEOTIDE SEQUENCE</scope>
    <source>
        <strain evidence="7">VKM Ac-1020</strain>
    </source>
</reference>
<organism evidence="7 8">
    <name type="scientific">Microbacterium barkeri</name>
    <dbReference type="NCBI Taxonomy" id="33917"/>
    <lineage>
        <taxon>Bacteria</taxon>
        <taxon>Bacillati</taxon>
        <taxon>Actinomycetota</taxon>
        <taxon>Actinomycetes</taxon>
        <taxon>Micrococcales</taxon>
        <taxon>Microbacteriaceae</taxon>
        <taxon>Microbacterium</taxon>
    </lineage>
</organism>
<gene>
    <name evidence="7" type="primary">rbsC</name>
    <name evidence="7" type="ORF">GCM10017576_14310</name>
</gene>
<feature type="transmembrane region" description="Helical" evidence="6">
    <location>
        <begin position="26"/>
        <end position="48"/>
    </location>
</feature>
<keyword evidence="4 6" id="KW-1133">Transmembrane helix</keyword>
<reference evidence="7" key="2">
    <citation type="submission" date="2023-01" db="EMBL/GenBank/DDBJ databases">
        <authorList>
            <person name="Sun Q."/>
            <person name="Evtushenko L."/>
        </authorList>
    </citation>
    <scope>NUCLEOTIDE SEQUENCE</scope>
    <source>
        <strain evidence="7">VKM Ac-1020</strain>
    </source>
</reference>
<feature type="transmembrane region" description="Helical" evidence="6">
    <location>
        <begin position="54"/>
        <end position="75"/>
    </location>
</feature>
<feature type="transmembrane region" description="Helical" evidence="6">
    <location>
        <begin position="82"/>
        <end position="101"/>
    </location>
</feature>
<proteinExistence type="predicted"/>
<feature type="transmembrane region" description="Helical" evidence="6">
    <location>
        <begin position="229"/>
        <end position="247"/>
    </location>
</feature>
<dbReference type="RefSeq" id="WP_271173014.1">
    <property type="nucleotide sequence ID" value="NZ_BSEJ01000005.1"/>
</dbReference>
<name>A0A9W6LWD4_9MICO</name>